<dbReference type="AlphaFoldDB" id="U7UXF9"/>
<name>U7UXF9_9MICC</name>
<evidence type="ECO:0000313" key="4">
    <source>
        <dbReference type="Proteomes" id="UP000017174"/>
    </source>
</evidence>
<dbReference type="Pfam" id="PF19843">
    <property type="entry name" value="DUF6318"/>
    <property type="match status" value="1"/>
</dbReference>
<sequence length="246" mass="26418">MNEPSTQQPAGPNSAASSDTTQNGAASSSAAQSGAADAAPLESGNTPGEGHTELSGEVSLEVDSSGPPQEYATREKPQQNTYPPKKPSTINDRTERGLYSSISFAVTSLDYALQTGNARYLEQSAIVESEQLYFKKSTNLIDTRDGKYWTAAGSILQYTLVGSHPVASSGGEYVWAYNLVLLNGDFYVKDGKVHEVTKETYSGKGDWGKRYHTNGEIRAKYVNGQWQISGLLSKDLPLVPPENGGQ</sequence>
<dbReference type="InterPro" id="IPR046281">
    <property type="entry name" value="DUF6318"/>
</dbReference>
<reference evidence="3 4" key="1">
    <citation type="submission" date="2013-08" db="EMBL/GenBank/DDBJ databases">
        <authorList>
            <person name="Weinstock G."/>
            <person name="Sodergren E."/>
            <person name="Wylie T."/>
            <person name="Fulton L."/>
            <person name="Fulton R."/>
            <person name="Fronick C."/>
            <person name="O'Laughlin M."/>
            <person name="Godfrey J."/>
            <person name="Miner T."/>
            <person name="Herter B."/>
            <person name="Appelbaum E."/>
            <person name="Cordes M."/>
            <person name="Lek S."/>
            <person name="Wollam A."/>
            <person name="Pepin K.H."/>
            <person name="Palsikar V.B."/>
            <person name="Mitreva M."/>
            <person name="Wilson R.K."/>
        </authorList>
    </citation>
    <scope>NUCLEOTIDE SEQUENCE [LARGE SCALE GENOMIC DNA]</scope>
    <source>
        <strain evidence="3 4">F0184</strain>
    </source>
</reference>
<proteinExistence type="predicted"/>
<protein>
    <recommendedName>
        <fullName evidence="2">DUF6318 domain-containing protein</fullName>
    </recommendedName>
</protein>
<dbReference type="EMBL" id="AXZG01000069">
    <property type="protein sequence ID" value="ERT64005.1"/>
    <property type="molecule type" value="Genomic_DNA"/>
</dbReference>
<feature type="compositionally biased region" description="Low complexity" evidence="1">
    <location>
        <begin position="25"/>
        <end position="39"/>
    </location>
</feature>
<organism evidence="3 4">
    <name type="scientific">Rothia aeria F0184</name>
    <dbReference type="NCBI Taxonomy" id="888019"/>
    <lineage>
        <taxon>Bacteria</taxon>
        <taxon>Bacillati</taxon>
        <taxon>Actinomycetota</taxon>
        <taxon>Actinomycetes</taxon>
        <taxon>Micrococcales</taxon>
        <taxon>Micrococcaceae</taxon>
        <taxon>Rothia</taxon>
    </lineage>
</organism>
<dbReference type="HOGENOM" id="CLU_1128386_0_0_11"/>
<feature type="domain" description="DUF6318" evidence="2">
    <location>
        <begin position="70"/>
        <end position="230"/>
    </location>
</feature>
<evidence type="ECO:0000313" key="3">
    <source>
        <dbReference type="EMBL" id="ERT64005.1"/>
    </source>
</evidence>
<gene>
    <name evidence="3" type="ORF">HMPREF0742_02506</name>
</gene>
<feature type="compositionally biased region" description="Polar residues" evidence="1">
    <location>
        <begin position="1"/>
        <end position="24"/>
    </location>
</feature>
<dbReference type="PATRIC" id="fig|888019.4.peg.2046"/>
<evidence type="ECO:0000259" key="2">
    <source>
        <dbReference type="Pfam" id="PF19843"/>
    </source>
</evidence>
<dbReference type="Proteomes" id="UP000017174">
    <property type="component" value="Unassembled WGS sequence"/>
</dbReference>
<accession>U7UXF9</accession>
<feature type="region of interest" description="Disordered" evidence="1">
    <location>
        <begin position="1"/>
        <end position="94"/>
    </location>
</feature>
<evidence type="ECO:0000256" key="1">
    <source>
        <dbReference type="SAM" id="MobiDB-lite"/>
    </source>
</evidence>
<comment type="caution">
    <text evidence="3">The sequence shown here is derived from an EMBL/GenBank/DDBJ whole genome shotgun (WGS) entry which is preliminary data.</text>
</comment>